<dbReference type="InterPro" id="IPR012967">
    <property type="entry name" value="COMT_dimerisation"/>
</dbReference>
<dbReference type="KEGG" id="sesp:BN6_04400"/>
<keyword evidence="3" id="KW-0949">S-adenosyl-L-methionine</keyword>
<dbReference type="EMBL" id="HE804045">
    <property type="protein sequence ID" value="CCH27771.1"/>
    <property type="molecule type" value="Genomic_DNA"/>
</dbReference>
<sequence length="329" mass="33971">MPQPSVVVGGRSVAFADHDHRPGEPGLPLSGPAAGFAHGAARPGGDLAHAHALAMADLATPMSLRVAVTLGLPDRLRGAGAAVADLAADVGASPLALDVLPAHLAALGMVERTPAGYRTTERGTALCADADNRVADLADRPRLRETFDRQMTDRLPAMVAGYDWGRFATLVDVGGGRGTLLAAILAAHPALRGHLVDLDPTAAEAARTFAGHGVGDRARVTAGSFFDPLPPGADAYLLCDVLHDWDDEHAHLVLARCAEAAGPTGRVLVLEPVGGRQAGTIGDLAMPAIFGGRERRVEEFRAPASAHGLVLDTVTDLAGRCLLEFHAAS</sequence>
<dbReference type="InterPro" id="IPR016461">
    <property type="entry name" value="COMT-like"/>
</dbReference>
<keyword evidence="7" id="KW-1185">Reference proteome</keyword>
<evidence type="ECO:0000313" key="7">
    <source>
        <dbReference type="Proteomes" id="UP000006281"/>
    </source>
</evidence>
<dbReference type="SUPFAM" id="SSF46785">
    <property type="entry name" value="Winged helix' DNA-binding domain"/>
    <property type="match status" value="1"/>
</dbReference>
<evidence type="ECO:0000313" key="6">
    <source>
        <dbReference type="EMBL" id="CCH27771.1"/>
    </source>
</evidence>
<gene>
    <name evidence="6" type="ordered locus">BN6_04400</name>
</gene>
<dbReference type="InterPro" id="IPR036388">
    <property type="entry name" value="WH-like_DNA-bd_sf"/>
</dbReference>
<dbReference type="BioCyc" id="SESP1179773:BN6_RS02175-MONOMER"/>
<accession>K0JQA1</accession>
<reference evidence="6 7" key="1">
    <citation type="journal article" date="2012" name="BMC Genomics">
        <title>Complete genome sequence of Saccharothrix espanaensis DSM 44229T and comparison to the other completely sequenced Pseudonocardiaceae.</title>
        <authorList>
            <person name="Strobel T."/>
            <person name="Al-Dilaimi A."/>
            <person name="Blom J."/>
            <person name="Gessner A."/>
            <person name="Kalinowski J."/>
            <person name="Luzhetska M."/>
            <person name="Puhler A."/>
            <person name="Szczepanowski R."/>
            <person name="Bechthold A."/>
            <person name="Ruckert C."/>
        </authorList>
    </citation>
    <scope>NUCLEOTIDE SEQUENCE [LARGE SCALE GENOMIC DNA]</scope>
    <source>
        <strain evidence="7">ATCC 51144 / DSM 44229 / JCM 9112 / NBRC 15066 / NRRL 15764</strain>
    </source>
</reference>
<dbReference type="GO" id="GO:0046983">
    <property type="term" value="F:protein dimerization activity"/>
    <property type="evidence" value="ECO:0007669"/>
    <property type="project" value="InterPro"/>
</dbReference>
<dbReference type="GO" id="GO:0008171">
    <property type="term" value="F:O-methyltransferase activity"/>
    <property type="evidence" value="ECO:0007669"/>
    <property type="project" value="InterPro"/>
</dbReference>
<organism evidence="6 7">
    <name type="scientific">Saccharothrix espanaensis (strain ATCC 51144 / DSM 44229 / JCM 9112 / NBRC 15066 / NRRL 15764)</name>
    <dbReference type="NCBI Taxonomy" id="1179773"/>
    <lineage>
        <taxon>Bacteria</taxon>
        <taxon>Bacillati</taxon>
        <taxon>Actinomycetota</taxon>
        <taxon>Actinomycetes</taxon>
        <taxon>Pseudonocardiales</taxon>
        <taxon>Pseudonocardiaceae</taxon>
        <taxon>Saccharothrix</taxon>
    </lineage>
</organism>
<keyword evidence="2" id="KW-0808">Transferase</keyword>
<dbReference type="PANTHER" id="PTHR43712">
    <property type="entry name" value="PUTATIVE (AFU_ORTHOLOGUE AFUA_4G14580)-RELATED"/>
    <property type="match status" value="1"/>
</dbReference>
<dbReference type="AlphaFoldDB" id="K0JQA1"/>
<feature type="domain" description="O-methyltransferase dimerisation" evidence="5">
    <location>
        <begin position="58"/>
        <end position="127"/>
    </location>
</feature>
<dbReference type="PANTHER" id="PTHR43712:SF2">
    <property type="entry name" value="O-METHYLTRANSFERASE CICE"/>
    <property type="match status" value="1"/>
</dbReference>
<protein>
    <submittedName>
        <fullName evidence="6">Uncharacterized protein</fullName>
    </submittedName>
</protein>
<dbReference type="STRING" id="1179773.BN6_04400"/>
<dbReference type="SUPFAM" id="SSF53335">
    <property type="entry name" value="S-adenosyl-L-methionine-dependent methyltransferases"/>
    <property type="match status" value="1"/>
</dbReference>
<dbReference type="GO" id="GO:0032259">
    <property type="term" value="P:methylation"/>
    <property type="evidence" value="ECO:0007669"/>
    <property type="project" value="UniProtKB-KW"/>
</dbReference>
<name>K0JQA1_SACES</name>
<keyword evidence="1" id="KW-0489">Methyltransferase</keyword>
<dbReference type="PATRIC" id="fig|1179773.3.peg.452"/>
<dbReference type="HOGENOM" id="CLU_005533_12_0_11"/>
<dbReference type="InterPro" id="IPR036390">
    <property type="entry name" value="WH_DNA-bd_sf"/>
</dbReference>
<evidence type="ECO:0000256" key="1">
    <source>
        <dbReference type="ARBA" id="ARBA00022603"/>
    </source>
</evidence>
<dbReference type="Gene3D" id="3.40.50.150">
    <property type="entry name" value="Vaccinia Virus protein VP39"/>
    <property type="match status" value="1"/>
</dbReference>
<dbReference type="InterPro" id="IPR029063">
    <property type="entry name" value="SAM-dependent_MTases_sf"/>
</dbReference>
<evidence type="ECO:0000256" key="3">
    <source>
        <dbReference type="ARBA" id="ARBA00022691"/>
    </source>
</evidence>
<evidence type="ECO:0000256" key="2">
    <source>
        <dbReference type="ARBA" id="ARBA00022679"/>
    </source>
</evidence>
<dbReference type="CDD" id="cd02440">
    <property type="entry name" value="AdoMet_MTases"/>
    <property type="match status" value="1"/>
</dbReference>
<dbReference type="InterPro" id="IPR001077">
    <property type="entry name" value="COMT_C"/>
</dbReference>
<dbReference type="Pfam" id="PF00891">
    <property type="entry name" value="Methyltransf_2"/>
    <property type="match status" value="1"/>
</dbReference>
<evidence type="ECO:0000259" key="5">
    <source>
        <dbReference type="Pfam" id="PF08100"/>
    </source>
</evidence>
<proteinExistence type="predicted"/>
<evidence type="ECO:0000259" key="4">
    <source>
        <dbReference type="Pfam" id="PF00891"/>
    </source>
</evidence>
<dbReference type="Gene3D" id="1.10.287.1350">
    <property type="match status" value="1"/>
</dbReference>
<dbReference type="Gene3D" id="1.10.10.10">
    <property type="entry name" value="Winged helix-like DNA-binding domain superfamily/Winged helix DNA-binding domain"/>
    <property type="match status" value="1"/>
</dbReference>
<dbReference type="Pfam" id="PF08100">
    <property type="entry name" value="Dimerisation"/>
    <property type="match status" value="1"/>
</dbReference>
<feature type="domain" description="O-methyltransferase C-terminal" evidence="4">
    <location>
        <begin position="158"/>
        <end position="308"/>
    </location>
</feature>
<dbReference type="PROSITE" id="PS51683">
    <property type="entry name" value="SAM_OMT_II"/>
    <property type="match status" value="1"/>
</dbReference>
<dbReference type="eggNOG" id="COG2890">
    <property type="taxonomic scope" value="Bacteria"/>
</dbReference>
<dbReference type="Proteomes" id="UP000006281">
    <property type="component" value="Chromosome"/>
</dbReference>